<keyword evidence="3" id="KW-1185">Reference proteome</keyword>
<reference evidence="3" key="1">
    <citation type="journal article" date="2019" name="Int. J. Syst. Evol. Microbiol.">
        <title>The Global Catalogue of Microorganisms (GCM) 10K type strain sequencing project: providing services to taxonomists for standard genome sequencing and annotation.</title>
        <authorList>
            <consortium name="The Broad Institute Genomics Platform"/>
            <consortium name="The Broad Institute Genome Sequencing Center for Infectious Disease"/>
            <person name="Wu L."/>
            <person name="Ma J."/>
        </authorList>
    </citation>
    <scope>NUCLEOTIDE SEQUENCE [LARGE SCALE GENOMIC DNA]</scope>
    <source>
        <strain evidence="3">JCM 16904</strain>
    </source>
</reference>
<organism evidence="2 3">
    <name type="scientific">Nonomuraea antimicrobica</name>
    <dbReference type="NCBI Taxonomy" id="561173"/>
    <lineage>
        <taxon>Bacteria</taxon>
        <taxon>Bacillati</taxon>
        <taxon>Actinomycetota</taxon>
        <taxon>Actinomycetes</taxon>
        <taxon>Streptosporangiales</taxon>
        <taxon>Streptosporangiaceae</taxon>
        <taxon>Nonomuraea</taxon>
    </lineage>
</organism>
<name>A0ABP7CEE4_9ACTN</name>
<comment type="caution">
    <text evidence="2">The sequence shown here is derived from an EMBL/GenBank/DDBJ whole genome shotgun (WGS) entry which is preliminary data.</text>
</comment>
<dbReference type="Proteomes" id="UP001500902">
    <property type="component" value="Unassembled WGS sequence"/>
</dbReference>
<evidence type="ECO:0000256" key="1">
    <source>
        <dbReference type="SAM" id="MobiDB-lite"/>
    </source>
</evidence>
<sequence length="303" mass="30992">MTVRKRLAVVLTLVAAIATGTLVGTLLNRSEPSFWGTLRYGASVSDGDYLFDSVADIVPGAPDSGAFRAAGALVQGTVVDIEPGIAFASDDSEGGSAVVPYDSADAAMRYAGLVVRVDKVLAGQLGQGYTDGKIRVQVEQPATTSLAELKESVGTAGTGLMFVHNLADRQQLLGRPVTDPAQLAYARSVHIPIGEGLFVEEAAGSPVIAPLMDGQRAAQLLGYTYVSEDGETEPSPSPTCDDLVEPCYTPTGKPSSKPSATATSVPAGGTEPTTTMPPSLTALRATLVAAACAEGTAVDSSSC</sequence>
<feature type="compositionally biased region" description="Polar residues" evidence="1">
    <location>
        <begin position="252"/>
        <end position="264"/>
    </location>
</feature>
<protein>
    <submittedName>
        <fullName evidence="2">Uncharacterized protein</fullName>
    </submittedName>
</protein>
<feature type="region of interest" description="Disordered" evidence="1">
    <location>
        <begin position="228"/>
        <end position="279"/>
    </location>
</feature>
<evidence type="ECO:0000313" key="2">
    <source>
        <dbReference type="EMBL" id="GAA3685849.1"/>
    </source>
</evidence>
<dbReference type="EMBL" id="BAAAZP010000102">
    <property type="protein sequence ID" value="GAA3685849.1"/>
    <property type="molecule type" value="Genomic_DNA"/>
</dbReference>
<proteinExistence type="predicted"/>
<accession>A0ABP7CEE4</accession>
<evidence type="ECO:0000313" key="3">
    <source>
        <dbReference type="Proteomes" id="UP001500902"/>
    </source>
</evidence>
<gene>
    <name evidence="2" type="ORF">GCM10022224_058290</name>
</gene>